<dbReference type="EMBL" id="AP011706">
    <property type="protein sequence ID" value="BAL54997.1"/>
    <property type="molecule type" value="Genomic_DNA"/>
</dbReference>
<reference evidence="1" key="2">
    <citation type="journal article" date="2012" name="PLoS ONE">
        <title>A Deeply Branching Thermophilic Bacterium with an Ancient Acetyl-CoA Pathway Dominates a Subsurface Ecosystem.</title>
        <authorList>
            <person name="Takami H."/>
            <person name="Noguchi H."/>
            <person name="Takaki Y."/>
            <person name="Uchiyama I."/>
            <person name="Toyoda A."/>
            <person name="Nishi S."/>
            <person name="Chee G.-J."/>
            <person name="Arai W."/>
            <person name="Nunoura T."/>
            <person name="Itoh T."/>
            <person name="Hattori M."/>
            <person name="Takai K."/>
        </authorList>
    </citation>
    <scope>NUCLEOTIDE SEQUENCE</scope>
</reference>
<proteinExistence type="predicted"/>
<accession>H5SFR1</accession>
<evidence type="ECO:0000313" key="1">
    <source>
        <dbReference type="EMBL" id="BAL54997.1"/>
    </source>
</evidence>
<organism evidence="1">
    <name type="scientific">uncultured Planctomycetota bacterium</name>
    <dbReference type="NCBI Taxonomy" id="120965"/>
    <lineage>
        <taxon>Bacteria</taxon>
        <taxon>Pseudomonadati</taxon>
        <taxon>Planctomycetota</taxon>
        <taxon>environmental samples</taxon>
    </lineage>
</organism>
<protein>
    <submittedName>
        <fullName evidence="1">Uncharacterized protein</fullName>
    </submittedName>
</protein>
<reference evidence="1" key="1">
    <citation type="journal article" date="2005" name="Environ. Microbiol.">
        <title>Genetic and functional properties of uncultivated thermophilic crenarchaeotes from a subsurface gold mine as revealed by analysis of genome fragments.</title>
        <authorList>
            <person name="Nunoura T."/>
            <person name="Hirayama H."/>
            <person name="Takami H."/>
            <person name="Oida H."/>
            <person name="Nishi S."/>
            <person name="Shimamura S."/>
            <person name="Suzuki Y."/>
            <person name="Inagaki F."/>
            <person name="Takai K."/>
            <person name="Nealson K.H."/>
            <person name="Horikoshi K."/>
        </authorList>
    </citation>
    <scope>NUCLEOTIDE SEQUENCE</scope>
</reference>
<gene>
    <name evidence="1" type="ORF">HGMM_F22C11C12</name>
</gene>
<dbReference type="AlphaFoldDB" id="H5SFR1"/>
<sequence>MAKAATALAHNGLFALVEPATDDEVRRQLVADVGAKPTDHRTKSWTEVTIQNLAAKIHGAAHAAGKSGGPGDTMIVGASVQRTNDRQQMCPLCQLRE</sequence>
<name>H5SFR1_9BACT</name>